<keyword evidence="3" id="KW-1185">Reference proteome</keyword>
<feature type="region of interest" description="Disordered" evidence="1">
    <location>
        <begin position="1"/>
        <end position="69"/>
    </location>
</feature>
<dbReference type="OrthoDB" id="7173889at2"/>
<organism evidence="2 3">
    <name type="scientific">Rhodobium orientis</name>
    <dbReference type="NCBI Taxonomy" id="34017"/>
    <lineage>
        <taxon>Bacteria</taxon>
        <taxon>Pseudomonadati</taxon>
        <taxon>Pseudomonadota</taxon>
        <taxon>Alphaproteobacteria</taxon>
        <taxon>Hyphomicrobiales</taxon>
        <taxon>Rhodobiaceae</taxon>
        <taxon>Rhodobium</taxon>
    </lineage>
</organism>
<evidence type="ECO:0000313" key="3">
    <source>
        <dbReference type="Proteomes" id="UP000249299"/>
    </source>
</evidence>
<dbReference type="Pfam" id="PF13770">
    <property type="entry name" value="DUF4169"/>
    <property type="match status" value="1"/>
</dbReference>
<protein>
    <recommendedName>
        <fullName evidence="4">DUF4169 domain-containing protein</fullName>
    </recommendedName>
</protein>
<feature type="compositionally biased region" description="Basic and acidic residues" evidence="1">
    <location>
        <begin position="17"/>
        <end position="57"/>
    </location>
</feature>
<dbReference type="InterPro" id="IPR025227">
    <property type="entry name" value="DUF4169"/>
</dbReference>
<evidence type="ECO:0000256" key="1">
    <source>
        <dbReference type="SAM" id="MobiDB-lite"/>
    </source>
</evidence>
<sequence>MGDVINFRQARKKHDRAAKERTAEENRTRFGRTKGEKAAEDQRRDAEIRHIDGHRLGDAGPDGEDDKAG</sequence>
<evidence type="ECO:0008006" key="4">
    <source>
        <dbReference type="Google" id="ProtNLM"/>
    </source>
</evidence>
<reference evidence="2 3" key="1">
    <citation type="submission" date="2017-07" db="EMBL/GenBank/DDBJ databases">
        <title>Draft Genome Sequences of Select Purple Nonsulfur Bacteria.</title>
        <authorList>
            <person name="Lasarre B."/>
            <person name="Mckinlay J.B."/>
        </authorList>
    </citation>
    <scope>NUCLEOTIDE SEQUENCE [LARGE SCALE GENOMIC DNA]</scope>
    <source>
        <strain evidence="2 3">DSM 11290</strain>
    </source>
</reference>
<gene>
    <name evidence="2" type="ORF">CH339_19055</name>
</gene>
<accession>A0A327JHQ4</accession>
<comment type="caution">
    <text evidence="2">The sequence shown here is derived from an EMBL/GenBank/DDBJ whole genome shotgun (WGS) entry which is preliminary data.</text>
</comment>
<proteinExistence type="predicted"/>
<dbReference type="AlphaFoldDB" id="A0A327JHQ4"/>
<name>A0A327JHQ4_9HYPH</name>
<dbReference type="EMBL" id="NPEV01000052">
    <property type="protein sequence ID" value="RAI25246.1"/>
    <property type="molecule type" value="Genomic_DNA"/>
</dbReference>
<evidence type="ECO:0000313" key="2">
    <source>
        <dbReference type="EMBL" id="RAI25246.1"/>
    </source>
</evidence>
<dbReference type="RefSeq" id="WP_111435984.1">
    <property type="nucleotide sequence ID" value="NZ_JACIGG010000030.1"/>
</dbReference>
<dbReference type="Proteomes" id="UP000249299">
    <property type="component" value="Unassembled WGS sequence"/>
</dbReference>